<feature type="compositionally biased region" description="Acidic residues" evidence="1">
    <location>
        <begin position="241"/>
        <end position="250"/>
    </location>
</feature>
<feature type="compositionally biased region" description="Polar residues" evidence="1">
    <location>
        <begin position="33"/>
        <end position="46"/>
    </location>
</feature>
<feature type="compositionally biased region" description="Basic and acidic residues" evidence="1">
    <location>
        <begin position="340"/>
        <end position="363"/>
    </location>
</feature>
<protein>
    <submittedName>
        <fullName evidence="2">Methyl-accepting chemotaxis sensory transducer, putative</fullName>
    </submittedName>
</protein>
<feature type="region of interest" description="Disordered" evidence="1">
    <location>
        <begin position="226"/>
        <end position="363"/>
    </location>
</feature>
<gene>
    <name evidence="2" type="ORF">BcabD6B2_52430</name>
</gene>
<feature type="compositionally biased region" description="Polar residues" evidence="1">
    <location>
        <begin position="229"/>
        <end position="240"/>
    </location>
</feature>
<dbReference type="EMBL" id="BPLF01000005">
    <property type="protein sequence ID" value="GIX65808.1"/>
    <property type="molecule type" value="Genomic_DNA"/>
</dbReference>
<evidence type="ECO:0000256" key="1">
    <source>
        <dbReference type="SAM" id="MobiDB-lite"/>
    </source>
</evidence>
<dbReference type="Proteomes" id="UP001497744">
    <property type="component" value="Unassembled WGS sequence"/>
</dbReference>
<dbReference type="RefSeq" id="XP_067717877.1">
    <property type="nucleotide sequence ID" value="XM_067861776.1"/>
</dbReference>
<comment type="caution">
    <text evidence="2">The sequence shown here is derived from an EMBL/GenBank/DDBJ whole genome shotgun (WGS) entry which is preliminary data.</text>
</comment>
<feature type="compositionally biased region" description="Basic and acidic residues" evidence="1">
    <location>
        <begin position="162"/>
        <end position="177"/>
    </location>
</feature>
<dbReference type="AlphaFoldDB" id="A0AAV4M1D6"/>
<feature type="compositionally biased region" description="Polar residues" evidence="1">
    <location>
        <begin position="132"/>
        <end position="145"/>
    </location>
</feature>
<feature type="region of interest" description="Disordered" evidence="1">
    <location>
        <begin position="1"/>
        <end position="101"/>
    </location>
</feature>
<feature type="compositionally biased region" description="Acidic residues" evidence="1">
    <location>
        <begin position="286"/>
        <end position="339"/>
    </location>
</feature>
<feature type="region of interest" description="Disordered" evidence="1">
    <location>
        <begin position="119"/>
        <end position="177"/>
    </location>
</feature>
<accession>A0AAV4M1D6</accession>
<feature type="compositionally biased region" description="Basic and acidic residues" evidence="1">
    <location>
        <begin position="62"/>
        <end position="72"/>
    </location>
</feature>
<name>A0AAV4M1D6_BABCB</name>
<feature type="compositionally biased region" description="Basic and acidic residues" evidence="1">
    <location>
        <begin position="119"/>
        <end position="129"/>
    </location>
</feature>
<reference evidence="2 3" key="1">
    <citation type="submission" date="2021-06" db="EMBL/GenBank/DDBJ databases">
        <title>Genome sequence of Babesia caballi.</title>
        <authorList>
            <person name="Yamagishi J."/>
            <person name="Kidaka T."/>
            <person name="Ochi A."/>
        </authorList>
    </citation>
    <scope>NUCLEOTIDE SEQUENCE [LARGE SCALE GENOMIC DNA]</scope>
    <source>
        <strain evidence="2">USDA-D6B2</strain>
    </source>
</reference>
<organism evidence="2 3">
    <name type="scientific">Babesia caballi</name>
    <dbReference type="NCBI Taxonomy" id="5871"/>
    <lineage>
        <taxon>Eukaryota</taxon>
        <taxon>Sar</taxon>
        <taxon>Alveolata</taxon>
        <taxon>Apicomplexa</taxon>
        <taxon>Aconoidasida</taxon>
        <taxon>Piroplasmida</taxon>
        <taxon>Babesiidae</taxon>
        <taxon>Babesia</taxon>
    </lineage>
</organism>
<feature type="compositionally biased region" description="Basic and acidic residues" evidence="1">
    <location>
        <begin position="80"/>
        <end position="101"/>
    </location>
</feature>
<evidence type="ECO:0000313" key="2">
    <source>
        <dbReference type="EMBL" id="GIX65808.1"/>
    </source>
</evidence>
<dbReference type="GeneID" id="94197289"/>
<evidence type="ECO:0000313" key="3">
    <source>
        <dbReference type="Proteomes" id="UP001497744"/>
    </source>
</evidence>
<keyword evidence="3" id="KW-1185">Reference proteome</keyword>
<sequence length="403" mass="43604">MLAGAVPGAQHSGHSRAQVHSRLMQNVRRRFQQMKSPENGHSNESSADIPGRSDNIATMHQLGDEHGAESAKHGTAPDPSTEKPAERANPEDKKESAIDALSRREAINDMHGLADKMRAAAKQMNEEAKTQAAASKGQTTETDVGSASVPKDSAGNIIITNKTHETPQKAKEEDDPIKALKIATENLYERARHKNLPVGEPGELATPQQIYQALNRLEYIVDGYRHSQLESPNPDLNISEDTAESGEDPSEAAVAREESGEGEASTDGDRFLQVASRAAQRKAKGEDEDEDEDGDEEGEEVDEEGSAEGDEDGKAEGDEDDKAEGDDDGTADDMDEESNNDDKSGQRKKSSDNGQKKMTAEEAVETLRKTITELVETLDSVVAAQTGVQNVLIPHHTNVQQVR</sequence>
<proteinExistence type="predicted"/>